<reference evidence="1 2" key="1">
    <citation type="journal article" date="2019" name="Sci. Rep.">
        <title>Orb-weaving spider Araneus ventricosus genome elucidates the spidroin gene catalogue.</title>
        <authorList>
            <person name="Kono N."/>
            <person name="Nakamura H."/>
            <person name="Ohtoshi R."/>
            <person name="Moran D.A.P."/>
            <person name="Shinohara A."/>
            <person name="Yoshida Y."/>
            <person name="Fujiwara M."/>
            <person name="Mori M."/>
            <person name="Tomita M."/>
            <person name="Arakawa K."/>
        </authorList>
    </citation>
    <scope>NUCLEOTIDE SEQUENCE [LARGE SCALE GENOMIC DNA]</scope>
</reference>
<dbReference type="PANTHER" id="PTHR46113:SF1">
    <property type="entry name" value="PEPTIDASE M17 LEUCYL AMINOPEPTIDASE N-TERMINAL DOMAIN-CONTAINING PROTEIN"/>
    <property type="match status" value="1"/>
</dbReference>
<proteinExistence type="predicted"/>
<evidence type="ECO:0000313" key="1">
    <source>
        <dbReference type="EMBL" id="GBM16173.1"/>
    </source>
</evidence>
<protein>
    <submittedName>
        <fullName evidence="1">Uncharacterized protein</fullName>
    </submittedName>
</protein>
<name>A0A4Y2DH89_ARAVE</name>
<sequence length="101" mass="11609">MVDFTSVEPRWSPVEKQSSDLVQSSDFRFKEMKAFVKNLKVVNNTAEGGVKLMENFGQSITKNLEQTQNLLQSIEESTKEKTLLDLRSQFSMQFQVVKVMT</sequence>
<accession>A0A4Y2DH89</accession>
<dbReference type="EMBL" id="BGPR01000369">
    <property type="protein sequence ID" value="GBM16173.1"/>
    <property type="molecule type" value="Genomic_DNA"/>
</dbReference>
<gene>
    <name evidence="1" type="ORF">AVEN_126442_1</name>
</gene>
<keyword evidence="2" id="KW-1185">Reference proteome</keyword>
<organism evidence="1 2">
    <name type="scientific">Araneus ventricosus</name>
    <name type="common">Orbweaver spider</name>
    <name type="synonym">Epeira ventricosa</name>
    <dbReference type="NCBI Taxonomy" id="182803"/>
    <lineage>
        <taxon>Eukaryota</taxon>
        <taxon>Metazoa</taxon>
        <taxon>Ecdysozoa</taxon>
        <taxon>Arthropoda</taxon>
        <taxon>Chelicerata</taxon>
        <taxon>Arachnida</taxon>
        <taxon>Araneae</taxon>
        <taxon>Araneomorphae</taxon>
        <taxon>Entelegynae</taxon>
        <taxon>Araneoidea</taxon>
        <taxon>Araneidae</taxon>
        <taxon>Araneus</taxon>
    </lineage>
</organism>
<dbReference type="AlphaFoldDB" id="A0A4Y2DH89"/>
<dbReference type="PANTHER" id="PTHR46113">
    <property type="entry name" value="SNAC DOMAIN-CONTAINING PROTEIN"/>
    <property type="match status" value="1"/>
</dbReference>
<dbReference type="Proteomes" id="UP000499080">
    <property type="component" value="Unassembled WGS sequence"/>
</dbReference>
<evidence type="ECO:0000313" key="2">
    <source>
        <dbReference type="Proteomes" id="UP000499080"/>
    </source>
</evidence>
<comment type="caution">
    <text evidence="1">The sequence shown here is derived from an EMBL/GenBank/DDBJ whole genome shotgun (WGS) entry which is preliminary data.</text>
</comment>